<dbReference type="Proteomes" id="UP000231081">
    <property type="component" value="Unassembled WGS sequence"/>
</dbReference>
<feature type="transmembrane region" description="Helical" evidence="1">
    <location>
        <begin position="143"/>
        <end position="163"/>
    </location>
</feature>
<feature type="transmembrane region" description="Helical" evidence="1">
    <location>
        <begin position="34"/>
        <end position="57"/>
    </location>
</feature>
<name>A0A2H0B288_9BACT</name>
<accession>A0A2H0B288</accession>
<keyword evidence="1" id="KW-0472">Membrane</keyword>
<evidence type="ECO:0000313" key="3">
    <source>
        <dbReference type="Proteomes" id="UP000231081"/>
    </source>
</evidence>
<organism evidence="2 3">
    <name type="scientific">Candidatus Beckwithbacteria bacterium CG23_combo_of_CG06-09_8_20_14_all_47_9</name>
    <dbReference type="NCBI Taxonomy" id="1974498"/>
    <lineage>
        <taxon>Bacteria</taxon>
        <taxon>Candidatus Beckwithiibacteriota</taxon>
    </lineage>
</organism>
<dbReference type="AlphaFoldDB" id="A0A2H0B288"/>
<feature type="transmembrane region" description="Helical" evidence="1">
    <location>
        <begin position="183"/>
        <end position="201"/>
    </location>
</feature>
<keyword evidence="1" id="KW-0812">Transmembrane</keyword>
<evidence type="ECO:0000256" key="1">
    <source>
        <dbReference type="SAM" id="Phobius"/>
    </source>
</evidence>
<dbReference type="EMBL" id="PCSQ01000138">
    <property type="protein sequence ID" value="PIP51769.1"/>
    <property type="molecule type" value="Genomic_DNA"/>
</dbReference>
<feature type="transmembrane region" description="Helical" evidence="1">
    <location>
        <begin position="117"/>
        <end position="136"/>
    </location>
</feature>
<reference evidence="2 3" key="1">
    <citation type="submission" date="2017-09" db="EMBL/GenBank/DDBJ databases">
        <title>Depth-based differentiation of microbial function through sediment-hosted aquifers and enrichment of novel symbionts in the deep terrestrial subsurface.</title>
        <authorList>
            <person name="Probst A.J."/>
            <person name="Ladd B."/>
            <person name="Jarett J.K."/>
            <person name="Geller-Mcgrath D.E."/>
            <person name="Sieber C.M."/>
            <person name="Emerson J.B."/>
            <person name="Anantharaman K."/>
            <person name="Thomas B.C."/>
            <person name="Malmstrom R."/>
            <person name="Stieglmeier M."/>
            <person name="Klingl A."/>
            <person name="Woyke T."/>
            <person name="Ryan C.M."/>
            <person name="Banfield J.F."/>
        </authorList>
    </citation>
    <scope>NUCLEOTIDE SEQUENCE [LARGE SCALE GENOMIC DNA]</scope>
    <source>
        <strain evidence="2">CG23_combo_of_CG06-09_8_20_14_all_47_9</strain>
    </source>
</reference>
<proteinExistence type="predicted"/>
<protein>
    <submittedName>
        <fullName evidence="2">Uncharacterized protein</fullName>
    </submittedName>
</protein>
<comment type="caution">
    <text evidence="2">The sequence shown here is derived from an EMBL/GenBank/DDBJ whole genome shotgun (WGS) entry which is preliminary data.</text>
</comment>
<sequence length="208" mass="22826">MLLSLLAFSLAALALFFSSQALLSRLFRRLPLNLVFFLLLPGIFLHEFSHILMAEILRVKTGELKLKPEIVNGHLTLGSAQIALTDPFRLTLIGIAPFIAGTASLWLLLNLVPKDPVYLLLITYYLVFAIASTLFSSASDLQAAAVPLILVLLILGGFSLTNLSLPPDLIPAIQVFFFNLARVFAYTLGVNLVLLLPLKLLRKKVNMG</sequence>
<feature type="transmembrane region" description="Helical" evidence="1">
    <location>
        <begin position="90"/>
        <end position="111"/>
    </location>
</feature>
<evidence type="ECO:0000313" key="2">
    <source>
        <dbReference type="EMBL" id="PIP51769.1"/>
    </source>
</evidence>
<gene>
    <name evidence="2" type="ORF">COX09_05300</name>
</gene>
<keyword evidence="1" id="KW-1133">Transmembrane helix</keyword>